<accession>A0ABD3SJ38</accession>
<proteinExistence type="predicted"/>
<dbReference type="EMBL" id="JBJXBP010000005">
    <property type="protein sequence ID" value="KAL3830762.1"/>
    <property type="molecule type" value="Genomic_DNA"/>
</dbReference>
<keyword evidence="4" id="KW-1185">Reference proteome</keyword>
<sequence>MGWDLGWVHGRSWGGGGLRWAGGGRRRLVVVGGAMVARVR</sequence>
<name>A0ABD3SJ38_9LAMI</name>
<evidence type="ECO:0000313" key="4">
    <source>
        <dbReference type="Proteomes" id="UP001634393"/>
    </source>
</evidence>
<protein>
    <submittedName>
        <fullName evidence="1">Uncharacterized protein</fullName>
    </submittedName>
</protein>
<comment type="caution">
    <text evidence="1">The sequence shown here is derived from an EMBL/GenBank/DDBJ whole genome shotgun (WGS) entry which is preliminary data.</text>
</comment>
<dbReference type="Proteomes" id="UP001634393">
    <property type="component" value="Unassembled WGS sequence"/>
</dbReference>
<reference evidence="1 4" key="1">
    <citation type="submission" date="2024-12" db="EMBL/GenBank/DDBJ databases">
        <title>The unique morphological basis and parallel evolutionary history of personate flowers in Penstemon.</title>
        <authorList>
            <person name="Depatie T.H."/>
            <person name="Wessinger C.A."/>
        </authorList>
    </citation>
    <scope>NUCLEOTIDE SEQUENCE [LARGE SCALE GENOMIC DNA]</scope>
    <source>
        <strain evidence="1">WTNN_2</strain>
        <tissue evidence="1">Leaf</tissue>
    </source>
</reference>
<gene>
    <name evidence="2" type="ORF">ACJIZ3_019564</name>
    <name evidence="3" type="ORF">ACJIZ3_019710</name>
    <name evidence="1" type="ORF">ACJIZ3_020614</name>
</gene>
<dbReference type="AlphaFoldDB" id="A0ABD3SJ38"/>
<evidence type="ECO:0000313" key="1">
    <source>
        <dbReference type="EMBL" id="KAL3824585.1"/>
    </source>
</evidence>
<evidence type="ECO:0000313" key="3">
    <source>
        <dbReference type="EMBL" id="KAL3830908.1"/>
    </source>
</evidence>
<evidence type="ECO:0000313" key="2">
    <source>
        <dbReference type="EMBL" id="KAL3830762.1"/>
    </source>
</evidence>
<dbReference type="EMBL" id="JBJXBP010000005">
    <property type="protein sequence ID" value="KAL3830908.1"/>
    <property type="molecule type" value="Genomic_DNA"/>
</dbReference>
<organism evidence="1 4">
    <name type="scientific">Penstemon smallii</name>
    <dbReference type="NCBI Taxonomy" id="265156"/>
    <lineage>
        <taxon>Eukaryota</taxon>
        <taxon>Viridiplantae</taxon>
        <taxon>Streptophyta</taxon>
        <taxon>Embryophyta</taxon>
        <taxon>Tracheophyta</taxon>
        <taxon>Spermatophyta</taxon>
        <taxon>Magnoliopsida</taxon>
        <taxon>eudicotyledons</taxon>
        <taxon>Gunneridae</taxon>
        <taxon>Pentapetalae</taxon>
        <taxon>asterids</taxon>
        <taxon>lamiids</taxon>
        <taxon>Lamiales</taxon>
        <taxon>Plantaginaceae</taxon>
        <taxon>Cheloneae</taxon>
        <taxon>Penstemon</taxon>
    </lineage>
</organism>
<dbReference type="EMBL" id="JBJXBP010000006">
    <property type="protein sequence ID" value="KAL3824585.1"/>
    <property type="molecule type" value="Genomic_DNA"/>
</dbReference>